<dbReference type="EMBL" id="CP157354">
    <property type="protein sequence ID" value="XBL94657.1"/>
    <property type="molecule type" value="Genomic_DNA"/>
</dbReference>
<dbReference type="InterPro" id="IPR011006">
    <property type="entry name" value="CheY-like_superfamily"/>
</dbReference>
<evidence type="ECO:0000256" key="1">
    <source>
        <dbReference type="ARBA" id="ARBA00022553"/>
    </source>
</evidence>
<dbReference type="CDD" id="cd00156">
    <property type="entry name" value="REC"/>
    <property type="match status" value="1"/>
</dbReference>
<dbReference type="Gene3D" id="3.40.50.2300">
    <property type="match status" value="1"/>
</dbReference>
<keyword evidence="1 2" id="KW-0597">Phosphoprotein</keyword>
<dbReference type="Pfam" id="PF00072">
    <property type="entry name" value="Response_reg"/>
    <property type="match status" value="1"/>
</dbReference>
<name>A0AAU7ESS9_9PSED</name>
<feature type="modified residue" description="4-aspartylphosphate" evidence="2">
    <location>
        <position position="65"/>
    </location>
</feature>
<reference evidence="4" key="1">
    <citation type="submission" date="2024-05" db="EMBL/GenBank/DDBJ databases">
        <title>Draft genome sequence of Pseudomonas iranensis M7D1.</title>
        <authorList>
            <person name="Miller S.L."/>
            <person name="Nsubuga A."/>
            <person name="Lu N."/>
            <person name="King J."/>
            <person name="Shears P."/>
            <person name="Lawson P.A."/>
        </authorList>
    </citation>
    <scope>NUCLEOTIDE SEQUENCE</scope>
    <source>
        <strain evidence="4">M7D1</strain>
    </source>
</reference>
<evidence type="ECO:0000256" key="2">
    <source>
        <dbReference type="PROSITE-ProRule" id="PRU00169"/>
    </source>
</evidence>
<protein>
    <submittedName>
        <fullName evidence="4">Response regulator</fullName>
    </submittedName>
</protein>
<gene>
    <name evidence="4" type="ORF">ABHN08_18480</name>
</gene>
<evidence type="ECO:0000259" key="3">
    <source>
        <dbReference type="PROSITE" id="PS50110"/>
    </source>
</evidence>
<dbReference type="PANTHER" id="PTHR44591:SF3">
    <property type="entry name" value="RESPONSE REGULATORY DOMAIN-CONTAINING PROTEIN"/>
    <property type="match status" value="1"/>
</dbReference>
<dbReference type="PANTHER" id="PTHR44591">
    <property type="entry name" value="STRESS RESPONSE REGULATOR PROTEIN 1"/>
    <property type="match status" value="1"/>
</dbReference>
<proteinExistence type="predicted"/>
<dbReference type="AlphaFoldDB" id="A0AAU7ESS9"/>
<dbReference type="InterPro" id="IPR050595">
    <property type="entry name" value="Bact_response_regulator"/>
</dbReference>
<sequence length="136" mass="15306">MIANWEGMRRIDGEILIIEDDPTLRRITQHIVEELGAEAVTFESADDALVYLLQSSKHCCLVIADYGVPGQLNGMELIRLVREKWPSVKTLLMSGYELLPATVSAPTVYLQKPWTIDELLVSIADLLQPDFPIQKL</sequence>
<dbReference type="SUPFAM" id="SSF52172">
    <property type="entry name" value="CheY-like"/>
    <property type="match status" value="1"/>
</dbReference>
<evidence type="ECO:0000313" key="4">
    <source>
        <dbReference type="EMBL" id="XBL94657.1"/>
    </source>
</evidence>
<feature type="domain" description="Response regulatory" evidence="3">
    <location>
        <begin position="14"/>
        <end position="127"/>
    </location>
</feature>
<dbReference type="GO" id="GO:0000160">
    <property type="term" value="P:phosphorelay signal transduction system"/>
    <property type="evidence" value="ECO:0007669"/>
    <property type="project" value="InterPro"/>
</dbReference>
<accession>A0AAU7ESS9</accession>
<dbReference type="SMART" id="SM00448">
    <property type="entry name" value="REC"/>
    <property type="match status" value="1"/>
</dbReference>
<organism evidence="4">
    <name type="scientific">Pseudomonas iranensis</name>
    <dbReference type="NCBI Taxonomy" id="2745503"/>
    <lineage>
        <taxon>Bacteria</taxon>
        <taxon>Pseudomonadati</taxon>
        <taxon>Pseudomonadota</taxon>
        <taxon>Gammaproteobacteria</taxon>
        <taxon>Pseudomonadales</taxon>
        <taxon>Pseudomonadaceae</taxon>
        <taxon>Pseudomonas</taxon>
    </lineage>
</organism>
<dbReference type="InterPro" id="IPR001789">
    <property type="entry name" value="Sig_transdc_resp-reg_receiver"/>
</dbReference>
<dbReference type="PROSITE" id="PS50110">
    <property type="entry name" value="RESPONSE_REGULATORY"/>
    <property type="match status" value="1"/>
</dbReference>